<dbReference type="EMBL" id="JBBKZV010000004">
    <property type="protein sequence ID" value="MEJ8822227.1"/>
    <property type="molecule type" value="Genomic_DNA"/>
</dbReference>
<dbReference type="InterPro" id="IPR054228">
    <property type="entry name" value="DUF6953"/>
</dbReference>
<keyword evidence="2" id="KW-1185">Reference proteome</keyword>
<protein>
    <submittedName>
        <fullName evidence="1">Uncharacterized protein</fullName>
    </submittedName>
</protein>
<name>A0ABU8VWZ2_9BURK</name>
<reference evidence="1 2" key="1">
    <citation type="submission" date="2024-03" db="EMBL/GenBank/DDBJ databases">
        <title>Novel species of the genus Variovorax.</title>
        <authorList>
            <person name="Liu Q."/>
            <person name="Xin Y.-H."/>
        </authorList>
    </citation>
    <scope>NUCLEOTIDE SEQUENCE [LARGE SCALE GENOMIC DNA]</scope>
    <source>
        <strain evidence="1 2">KACC 18501</strain>
    </source>
</reference>
<comment type="caution">
    <text evidence="1">The sequence shown here is derived from an EMBL/GenBank/DDBJ whole genome shotgun (WGS) entry which is preliminary data.</text>
</comment>
<dbReference type="Pfam" id="PF22266">
    <property type="entry name" value="DUF6953"/>
    <property type="match status" value="1"/>
</dbReference>
<accession>A0ABU8VWZ2</accession>
<gene>
    <name evidence="1" type="ORF">WKW80_09265</name>
</gene>
<dbReference type="Proteomes" id="UP001363010">
    <property type="component" value="Unassembled WGS sequence"/>
</dbReference>
<proteinExistence type="predicted"/>
<sequence length="79" mass="8965">MKATLDEEGTLYQDVAAANIAVKFGEPFVTISEVSGNQVIDKAVLAAFNKITKDVVWIRSERYWRPRQPHDVTGRQQPY</sequence>
<evidence type="ECO:0000313" key="2">
    <source>
        <dbReference type="Proteomes" id="UP001363010"/>
    </source>
</evidence>
<evidence type="ECO:0000313" key="1">
    <source>
        <dbReference type="EMBL" id="MEJ8822227.1"/>
    </source>
</evidence>
<organism evidence="1 2">
    <name type="scientific">Variovorax humicola</name>
    <dbReference type="NCBI Taxonomy" id="1769758"/>
    <lineage>
        <taxon>Bacteria</taxon>
        <taxon>Pseudomonadati</taxon>
        <taxon>Pseudomonadota</taxon>
        <taxon>Betaproteobacteria</taxon>
        <taxon>Burkholderiales</taxon>
        <taxon>Comamonadaceae</taxon>
        <taxon>Variovorax</taxon>
    </lineage>
</organism>